<feature type="transmembrane region" description="Helical" evidence="1">
    <location>
        <begin position="12"/>
        <end position="40"/>
    </location>
</feature>
<proteinExistence type="predicted"/>
<dbReference type="EMBL" id="FNGM01000002">
    <property type="protein sequence ID" value="SDL33350.1"/>
    <property type="molecule type" value="Genomic_DNA"/>
</dbReference>
<dbReference type="RefSeq" id="WP_062523598.1">
    <property type="nucleotide sequence ID" value="NZ_CP048429.1"/>
</dbReference>
<accession>A0A1G9J753</accession>
<name>A0A1G9J753_9BACL</name>
<evidence type="ECO:0000313" key="4">
    <source>
        <dbReference type="Proteomes" id="UP000070252"/>
    </source>
</evidence>
<evidence type="ECO:0000256" key="1">
    <source>
        <dbReference type="SAM" id="Phobius"/>
    </source>
</evidence>
<keyword evidence="1" id="KW-0812">Transmembrane</keyword>
<evidence type="ECO:0000313" key="2">
    <source>
        <dbReference type="EMBL" id="KWX74793.1"/>
    </source>
</evidence>
<keyword evidence="4" id="KW-1185">Reference proteome</keyword>
<organism evidence="3 5">
    <name type="scientific">Paenibacillus jilunlii</name>
    <dbReference type="NCBI Taxonomy" id="682956"/>
    <lineage>
        <taxon>Bacteria</taxon>
        <taxon>Bacillati</taxon>
        <taxon>Bacillota</taxon>
        <taxon>Bacilli</taxon>
        <taxon>Bacillales</taxon>
        <taxon>Paenibacillaceae</taxon>
        <taxon>Paenibacillus</taxon>
    </lineage>
</organism>
<keyword evidence="1" id="KW-1133">Transmembrane helix</keyword>
<dbReference type="Proteomes" id="UP000182783">
    <property type="component" value="Unassembled WGS sequence"/>
</dbReference>
<dbReference type="OrthoDB" id="3514784at2"/>
<evidence type="ECO:0000313" key="3">
    <source>
        <dbReference type="EMBL" id="SDL33350.1"/>
    </source>
</evidence>
<dbReference type="Proteomes" id="UP000070252">
    <property type="component" value="Unassembled WGS sequence"/>
</dbReference>
<keyword evidence="1" id="KW-0472">Membrane</keyword>
<dbReference type="EMBL" id="LIPY01000113">
    <property type="protein sequence ID" value="KWX74793.1"/>
    <property type="molecule type" value="Genomic_DNA"/>
</dbReference>
<reference evidence="2 4" key="1">
    <citation type="submission" date="2015-08" db="EMBL/GenBank/DDBJ databases">
        <title>Genome of Paenibacillus jilunlii.</title>
        <authorList>
            <person name="Sant'Anna F.H."/>
            <person name="Ambrosini A."/>
            <person name="Souza R."/>
            <person name="Bach E."/>
            <person name="Fernandes G."/>
            <person name="Balsanelli E."/>
            <person name="Baura V.A."/>
            <person name="Pedrosa F.O."/>
            <person name="Souza E.M."/>
            <person name="Passaglia L."/>
        </authorList>
    </citation>
    <scope>NUCLEOTIDE SEQUENCE [LARGE SCALE GENOMIC DNA]</scope>
    <source>
        <strain evidence="2 4">DSM 23019</strain>
    </source>
</reference>
<evidence type="ECO:0000313" key="5">
    <source>
        <dbReference type="Proteomes" id="UP000182783"/>
    </source>
</evidence>
<reference evidence="3 5" key="2">
    <citation type="submission" date="2016-10" db="EMBL/GenBank/DDBJ databases">
        <authorList>
            <person name="de Groot N.N."/>
        </authorList>
    </citation>
    <scope>NUCLEOTIDE SEQUENCE [LARGE SCALE GENOMIC DNA]</scope>
    <source>
        <strain evidence="3 5">CGMCC 1.10239</strain>
    </source>
</reference>
<protein>
    <submittedName>
        <fullName evidence="3">Uncharacterized protein</fullName>
    </submittedName>
</protein>
<dbReference type="AlphaFoldDB" id="A0A1G9J753"/>
<gene>
    <name evidence="2" type="ORF">AML91_14180</name>
    <name evidence="3" type="ORF">SAMN05216191_102359</name>
</gene>
<sequence>MKTSHKPSLIRNTVVLTIVGFVALAAIGIAFWAGLGLFFAKSGHFYQKGIIKALNSTYQSKFVIVSKEGRNDDGYQVFKASPANDRSLVFTVSRVNGHVDGGLPLWRQLSDNYEETAQQKYYPLLVKKHFGIELQDIPMSVYWGADSSREISDENFIVVTRANLDDIVSRATAFFSEAESHRLKKLFFRFEDDMSFSSGDAGTEPQRFEMLGFKFKVGEHWKKGFRALSEMEFKQKMVSQIGGGIAKRVSYAFDAEYPDTGGSFAIKFTENDLNNFEANVSAHTVTAEGREEALAEIYECYTKAIMFVPKLPLNMTALNLRYETNKETETVTLKREELSKVSSLAALKELFKHSRKTVNPR</sequence>